<dbReference type="AlphaFoldDB" id="A0AAE1HWU3"/>
<proteinExistence type="predicted"/>
<sequence>DQEEKLAKLIGAAKKKLSRVSSGQTESPGESESLKDLQEIMKKIREAMNNKSLSRAKKMQIISLLPDSWGVKRIQKEFNVSKALIRKAKKLTTEQGLMPDPPLRSGRPVPNETKDKVIEWYEDEENSRMLPGKKDYVIIRENNSNKGTFSVYHRKTFPCKKQVQKRLVLCNLKELYLSFKEKHSELKIGFSKFCELRPKYCVLAGASGTHSVCVCAIHQNFKLKVDSAALEVNKKILDYKEVLQLVLCDDPGEPCYTGCCSACPGIPALRNVLELAFESRQQDNIEFKQWTSVDRCAFETILQTKEVFIDSFLEDIPVVLLHHFIAKSQSQFYRDLKLNLKDGECIVVGDFAENYTPVYQDAIQKIHWSNIQVTLHPFVSYFRENGEEKCLSFVIISDTEDHQNEEVFTFLHSYIPFLKEHVPNLKHIYYFSDGAASQYKNRKNVTNLRMHFDDFGLTAEWHYFATSHGKGPCDGLGGTLKRHAARESLQKIKNQEKVTDAPSFFRWAEKKFMKKDEEKVGGGDDEQEEHAELEQEIEQEKEAREKKTKVHVCYVSSENINMIKEKYRQRFSTCPAVDGIKSCHAVIPLSSNTVFFKQYSSSNNGFYSYFGPKNEVNFCDIYGFVTVHHENDWRVGFVEERFENELEVEITLLEKINNTHHKIPQENRLNVKKKLEEIIKIVNVEVQDNLVFKLRRDGVPKFVGKEKQKTKSQTKRSI</sequence>
<reference evidence="2" key="2">
    <citation type="journal article" date="2023" name="BMC Genomics">
        <title>Pest status, molecular evolution, and epigenetic factors derived from the genome assembly of Frankliniella fusca, a thysanopteran phytovirus vector.</title>
        <authorList>
            <person name="Catto M.A."/>
            <person name="Labadie P.E."/>
            <person name="Jacobson A.L."/>
            <person name="Kennedy G.G."/>
            <person name="Srinivasan R."/>
            <person name="Hunt B.G."/>
        </authorList>
    </citation>
    <scope>NUCLEOTIDE SEQUENCE</scope>
    <source>
        <strain evidence="2">PL_HMW_Pooled</strain>
    </source>
</reference>
<gene>
    <name evidence="2" type="ORF">KUF71_017248</name>
</gene>
<evidence type="ECO:0000313" key="2">
    <source>
        <dbReference type="EMBL" id="KAK3928964.1"/>
    </source>
</evidence>
<reference evidence="2" key="1">
    <citation type="submission" date="2021-07" db="EMBL/GenBank/DDBJ databases">
        <authorList>
            <person name="Catto M.A."/>
            <person name="Jacobson A."/>
            <person name="Kennedy G."/>
            <person name="Labadie P."/>
            <person name="Hunt B.G."/>
            <person name="Srinivasan R."/>
        </authorList>
    </citation>
    <scope>NUCLEOTIDE SEQUENCE</scope>
    <source>
        <strain evidence="2">PL_HMW_Pooled</strain>
        <tissue evidence="2">Head</tissue>
    </source>
</reference>
<evidence type="ECO:0000256" key="1">
    <source>
        <dbReference type="SAM" id="MobiDB-lite"/>
    </source>
</evidence>
<feature type="non-terminal residue" evidence="2">
    <location>
        <position position="718"/>
    </location>
</feature>
<dbReference type="Proteomes" id="UP001219518">
    <property type="component" value="Unassembled WGS sequence"/>
</dbReference>
<organism evidence="2 3">
    <name type="scientific">Frankliniella fusca</name>
    <dbReference type="NCBI Taxonomy" id="407009"/>
    <lineage>
        <taxon>Eukaryota</taxon>
        <taxon>Metazoa</taxon>
        <taxon>Ecdysozoa</taxon>
        <taxon>Arthropoda</taxon>
        <taxon>Hexapoda</taxon>
        <taxon>Insecta</taxon>
        <taxon>Pterygota</taxon>
        <taxon>Neoptera</taxon>
        <taxon>Paraneoptera</taxon>
        <taxon>Thysanoptera</taxon>
        <taxon>Terebrantia</taxon>
        <taxon>Thripoidea</taxon>
        <taxon>Thripidae</taxon>
        <taxon>Frankliniella</taxon>
    </lineage>
</organism>
<feature type="region of interest" description="Disordered" evidence="1">
    <location>
        <begin position="516"/>
        <end position="542"/>
    </location>
</feature>
<keyword evidence="3" id="KW-1185">Reference proteome</keyword>
<accession>A0AAE1HWU3</accession>
<evidence type="ECO:0000313" key="3">
    <source>
        <dbReference type="Proteomes" id="UP001219518"/>
    </source>
</evidence>
<protein>
    <submittedName>
        <fullName evidence="2">Protein translocase subunit</fullName>
    </submittedName>
</protein>
<name>A0AAE1HWU3_9NEOP</name>
<comment type="caution">
    <text evidence="2">The sequence shown here is derived from an EMBL/GenBank/DDBJ whole genome shotgun (WGS) entry which is preliminary data.</text>
</comment>
<dbReference type="PANTHER" id="PTHR46601:SF1">
    <property type="entry name" value="ADF-H DOMAIN-CONTAINING PROTEIN"/>
    <property type="match status" value="1"/>
</dbReference>
<dbReference type="EMBL" id="JAHWGI010001364">
    <property type="protein sequence ID" value="KAK3928964.1"/>
    <property type="molecule type" value="Genomic_DNA"/>
</dbReference>
<dbReference type="PANTHER" id="PTHR46601">
    <property type="entry name" value="ULP_PROTEASE DOMAIN-CONTAINING PROTEIN"/>
    <property type="match status" value="1"/>
</dbReference>
<feature type="compositionally biased region" description="Basic and acidic residues" evidence="1">
    <location>
        <begin position="530"/>
        <end position="542"/>
    </location>
</feature>